<proteinExistence type="predicted"/>
<dbReference type="InterPro" id="IPR004752">
    <property type="entry name" value="AmpG_permease/AT-1"/>
</dbReference>
<accession>A0A9W9YIV4</accession>
<dbReference type="InterPro" id="IPR024371">
    <property type="entry name" value="AcetylCoA_trans_1-like"/>
</dbReference>
<name>A0A9W9YIV4_9CNID</name>
<evidence type="ECO:0000256" key="4">
    <source>
        <dbReference type="ARBA" id="ARBA00023136"/>
    </source>
</evidence>
<gene>
    <name evidence="5" type="ORF">OS493_033620</name>
</gene>
<reference evidence="5" key="1">
    <citation type="submission" date="2023-01" db="EMBL/GenBank/DDBJ databases">
        <title>Genome assembly of the deep-sea coral Lophelia pertusa.</title>
        <authorList>
            <person name="Herrera S."/>
            <person name="Cordes E."/>
        </authorList>
    </citation>
    <scope>NUCLEOTIDE SEQUENCE</scope>
    <source>
        <strain evidence="5">USNM1676648</strain>
        <tissue evidence="5">Polyp</tissue>
    </source>
</reference>
<evidence type="ECO:0000256" key="1">
    <source>
        <dbReference type="ARBA" id="ARBA00004141"/>
    </source>
</evidence>
<dbReference type="GO" id="GO:0008521">
    <property type="term" value="F:acetyl-CoA transmembrane transporter activity"/>
    <property type="evidence" value="ECO:0007669"/>
    <property type="project" value="InterPro"/>
</dbReference>
<protein>
    <recommendedName>
        <fullName evidence="7">Acetyl-coenzyme A transporter 1</fullName>
    </recommendedName>
</protein>
<comment type="caution">
    <text evidence="5">The sequence shown here is derived from an EMBL/GenBank/DDBJ whole genome shotgun (WGS) entry which is preliminary data.</text>
</comment>
<dbReference type="GO" id="GO:0035348">
    <property type="term" value="P:acetyl-CoA transmembrane transport"/>
    <property type="evidence" value="ECO:0007669"/>
    <property type="project" value="InterPro"/>
</dbReference>
<dbReference type="PANTHER" id="PTHR12778">
    <property type="entry name" value="SOLUTE CARRIER FAMILY 33 ACETYL-COA TRANSPORTER -RELATED"/>
    <property type="match status" value="1"/>
</dbReference>
<dbReference type="PANTHER" id="PTHR12778:SF9">
    <property type="entry name" value="ACETYL-COENZYME A TRANSPORTER 1"/>
    <property type="match status" value="1"/>
</dbReference>
<evidence type="ECO:0000313" key="6">
    <source>
        <dbReference type="Proteomes" id="UP001163046"/>
    </source>
</evidence>
<evidence type="ECO:0000256" key="2">
    <source>
        <dbReference type="ARBA" id="ARBA00022692"/>
    </source>
</evidence>
<dbReference type="SUPFAM" id="SSF103473">
    <property type="entry name" value="MFS general substrate transporter"/>
    <property type="match status" value="1"/>
</dbReference>
<dbReference type="OrthoDB" id="6415790at2759"/>
<dbReference type="Proteomes" id="UP001163046">
    <property type="component" value="Unassembled WGS sequence"/>
</dbReference>
<evidence type="ECO:0000256" key="3">
    <source>
        <dbReference type="ARBA" id="ARBA00022989"/>
    </source>
</evidence>
<dbReference type="AlphaFoldDB" id="A0A9W9YIV4"/>
<evidence type="ECO:0008006" key="7">
    <source>
        <dbReference type="Google" id="ProtNLM"/>
    </source>
</evidence>
<keyword evidence="2" id="KW-0812">Transmembrane</keyword>
<keyword evidence="3" id="KW-1133">Transmembrane helix</keyword>
<dbReference type="Pfam" id="PF13000">
    <property type="entry name" value="Acatn"/>
    <property type="match status" value="1"/>
</dbReference>
<keyword evidence="4" id="KW-0472">Membrane</keyword>
<dbReference type="InterPro" id="IPR036259">
    <property type="entry name" value="MFS_trans_sf"/>
</dbReference>
<dbReference type="EMBL" id="MU827346">
    <property type="protein sequence ID" value="KAJ7352810.1"/>
    <property type="molecule type" value="Genomic_DNA"/>
</dbReference>
<organism evidence="5 6">
    <name type="scientific">Desmophyllum pertusum</name>
    <dbReference type="NCBI Taxonomy" id="174260"/>
    <lineage>
        <taxon>Eukaryota</taxon>
        <taxon>Metazoa</taxon>
        <taxon>Cnidaria</taxon>
        <taxon>Anthozoa</taxon>
        <taxon>Hexacorallia</taxon>
        <taxon>Scleractinia</taxon>
        <taxon>Caryophylliina</taxon>
        <taxon>Caryophylliidae</taxon>
        <taxon>Desmophyllum</taxon>
    </lineage>
</organism>
<comment type="subcellular location">
    <subcellularLocation>
        <location evidence="1">Membrane</location>
        <topology evidence="1">Multi-pass membrane protein</topology>
    </subcellularLocation>
</comment>
<keyword evidence="6" id="KW-1185">Reference proteome</keyword>
<evidence type="ECO:0000313" key="5">
    <source>
        <dbReference type="EMBL" id="KAJ7352810.1"/>
    </source>
</evidence>
<dbReference type="GO" id="GO:0016020">
    <property type="term" value="C:membrane"/>
    <property type="evidence" value="ECO:0007669"/>
    <property type="project" value="UniProtKB-SubCell"/>
</dbReference>
<sequence length="148" mass="16509">MRANRVCFTNCVICFPSLLYRQVTLYCMFVSIMAFHARISDPRVGGTYLTLLNTLTNLGGNWCQTLALWLVDGLTWTSCVGASIPGLHCSSKTSAKDCTNAGGVCQTLIDGYYVESIVCVVIGILWLRWKGQQTRALQDLPESVWRYQ</sequence>